<dbReference type="AlphaFoldDB" id="X0V2L0"/>
<organism evidence="3">
    <name type="scientific">marine sediment metagenome</name>
    <dbReference type="NCBI Taxonomy" id="412755"/>
    <lineage>
        <taxon>unclassified sequences</taxon>
        <taxon>metagenomes</taxon>
        <taxon>ecological metagenomes</taxon>
    </lineage>
</organism>
<sequence length="233" mass="26225">MFLHDWAGYSSLALAAGFAILMAVLFNPLRNFLQKGIDRIFFRETYDYRQMLLNFSDRISNVLDLGELAQSILDPIVKALHVKQAALLFPRIESGNFTTQFVQQATTEKPSTKLRLTNDNPIVTWLATEGKALRRELIDIIPQFKSLWEAERVVFKAPGVELLCPIRSKGKLIGILAVGKKQSDSPYSDEEVDLLMTIANEAAVAIENARMLDSLKNEQSRARQFLAQAIQAQ</sequence>
<dbReference type="SUPFAM" id="SSF55781">
    <property type="entry name" value="GAF domain-like"/>
    <property type="match status" value="1"/>
</dbReference>
<dbReference type="Pfam" id="PF01590">
    <property type="entry name" value="GAF"/>
    <property type="match status" value="1"/>
</dbReference>
<dbReference type="EMBL" id="BARS01024841">
    <property type="protein sequence ID" value="GAG12344.1"/>
    <property type="molecule type" value="Genomic_DNA"/>
</dbReference>
<gene>
    <name evidence="3" type="ORF">S01H1_39371</name>
</gene>
<dbReference type="InterPro" id="IPR029016">
    <property type="entry name" value="GAF-like_dom_sf"/>
</dbReference>
<feature type="non-terminal residue" evidence="3">
    <location>
        <position position="233"/>
    </location>
</feature>
<feature type="domain" description="GAF" evidence="2">
    <location>
        <begin position="64"/>
        <end position="216"/>
    </location>
</feature>
<feature type="transmembrane region" description="Helical" evidence="1">
    <location>
        <begin position="6"/>
        <end position="26"/>
    </location>
</feature>
<evidence type="ECO:0000256" key="1">
    <source>
        <dbReference type="SAM" id="Phobius"/>
    </source>
</evidence>
<protein>
    <recommendedName>
        <fullName evidence="2">GAF domain-containing protein</fullName>
    </recommendedName>
</protein>
<dbReference type="InterPro" id="IPR003018">
    <property type="entry name" value="GAF"/>
</dbReference>
<dbReference type="SMART" id="SM00065">
    <property type="entry name" value="GAF"/>
    <property type="match status" value="1"/>
</dbReference>
<accession>X0V2L0</accession>
<name>X0V2L0_9ZZZZ</name>
<proteinExistence type="predicted"/>
<comment type="caution">
    <text evidence="3">The sequence shown here is derived from an EMBL/GenBank/DDBJ whole genome shotgun (WGS) entry which is preliminary data.</text>
</comment>
<evidence type="ECO:0000313" key="3">
    <source>
        <dbReference type="EMBL" id="GAG12344.1"/>
    </source>
</evidence>
<dbReference type="Gene3D" id="3.30.450.40">
    <property type="match status" value="1"/>
</dbReference>
<keyword evidence="1" id="KW-1133">Transmembrane helix</keyword>
<reference evidence="3" key="1">
    <citation type="journal article" date="2014" name="Front. Microbiol.">
        <title>High frequency of phylogenetically diverse reductive dehalogenase-homologous genes in deep subseafloor sedimentary metagenomes.</title>
        <authorList>
            <person name="Kawai M."/>
            <person name="Futagami T."/>
            <person name="Toyoda A."/>
            <person name="Takaki Y."/>
            <person name="Nishi S."/>
            <person name="Hori S."/>
            <person name="Arai W."/>
            <person name="Tsubouchi T."/>
            <person name="Morono Y."/>
            <person name="Uchiyama I."/>
            <person name="Ito T."/>
            <person name="Fujiyama A."/>
            <person name="Inagaki F."/>
            <person name="Takami H."/>
        </authorList>
    </citation>
    <scope>NUCLEOTIDE SEQUENCE</scope>
    <source>
        <strain evidence="3">Expedition CK06-06</strain>
    </source>
</reference>
<evidence type="ECO:0000259" key="2">
    <source>
        <dbReference type="SMART" id="SM00065"/>
    </source>
</evidence>
<keyword evidence="1" id="KW-0472">Membrane</keyword>
<keyword evidence="1" id="KW-0812">Transmembrane</keyword>